<dbReference type="Proteomes" id="UP000187735">
    <property type="component" value="Chromosome"/>
</dbReference>
<dbReference type="RefSeq" id="WP_077023850.1">
    <property type="nucleotide sequence ID" value="NZ_CP017641.1"/>
</dbReference>
<evidence type="ECO:0008006" key="4">
    <source>
        <dbReference type="Google" id="ProtNLM"/>
    </source>
</evidence>
<keyword evidence="1" id="KW-1133">Transmembrane helix</keyword>
<dbReference type="STRING" id="1891926.Fuma_01801"/>
<organism evidence="2 3">
    <name type="scientific">Fuerstiella marisgermanici</name>
    <dbReference type="NCBI Taxonomy" id="1891926"/>
    <lineage>
        <taxon>Bacteria</taxon>
        <taxon>Pseudomonadati</taxon>
        <taxon>Planctomycetota</taxon>
        <taxon>Planctomycetia</taxon>
        <taxon>Planctomycetales</taxon>
        <taxon>Planctomycetaceae</taxon>
        <taxon>Fuerstiella</taxon>
    </lineage>
</organism>
<reference evidence="2 3" key="1">
    <citation type="journal article" date="2016" name="Front. Microbiol.">
        <title>Fuerstia marisgermanicae gen. nov., sp. nov., an Unusual Member of the Phylum Planctomycetes from the German Wadden Sea.</title>
        <authorList>
            <person name="Kohn T."/>
            <person name="Heuer A."/>
            <person name="Jogler M."/>
            <person name="Vollmers J."/>
            <person name="Boedeker C."/>
            <person name="Bunk B."/>
            <person name="Rast P."/>
            <person name="Borchert D."/>
            <person name="Glockner I."/>
            <person name="Freese H.M."/>
            <person name="Klenk H.P."/>
            <person name="Overmann J."/>
            <person name="Kaster A.K."/>
            <person name="Rohde M."/>
            <person name="Wiegand S."/>
            <person name="Jogler C."/>
        </authorList>
    </citation>
    <scope>NUCLEOTIDE SEQUENCE [LARGE SCALE GENOMIC DNA]</scope>
    <source>
        <strain evidence="2 3">NH11</strain>
    </source>
</reference>
<dbReference type="OrthoDB" id="288022at2"/>
<evidence type="ECO:0000313" key="2">
    <source>
        <dbReference type="EMBL" id="APZ92192.1"/>
    </source>
</evidence>
<dbReference type="AlphaFoldDB" id="A0A1P8WDQ1"/>
<feature type="transmembrane region" description="Helical" evidence="1">
    <location>
        <begin position="33"/>
        <end position="52"/>
    </location>
</feature>
<feature type="transmembrane region" description="Helical" evidence="1">
    <location>
        <begin position="104"/>
        <end position="130"/>
    </location>
</feature>
<protein>
    <recommendedName>
        <fullName evidence="4">Glycerophosphoryl diester phosphodiesterase membrane domain-containing protein</fullName>
    </recommendedName>
</protein>
<sequence length="275" mass="31040">MKVEDCIVTVERRTTGGCIDLALVFARQFARPLLNLTLCFAVPCTVLVWFVSTSMREIVLLPCMLIFAFFNMLLSGAIVATAGPQVFGVPISTRVALKGLLSRIVLYAFLGMLMRVTGFCMVFPLLFVMAGCGHLPEVMFLERTPLKHVSERLSWLSKGGGFSRNLGRLTTITLTWFTVAAGVFIMFDFLSGLLLNHPIFFGSIAWSPDIFEAVTSKFIDDPSFVIVLQMSLWVTYPIARLAWFFCYLDQRIRNECWDLELQFRVEAARLEEQMA</sequence>
<proteinExistence type="predicted"/>
<feature type="transmembrane region" description="Helical" evidence="1">
    <location>
        <begin position="58"/>
        <end position="83"/>
    </location>
</feature>
<keyword evidence="1" id="KW-0472">Membrane</keyword>
<accession>A0A1P8WDQ1</accession>
<evidence type="ECO:0000256" key="1">
    <source>
        <dbReference type="SAM" id="Phobius"/>
    </source>
</evidence>
<dbReference type="KEGG" id="fmr:Fuma_01801"/>
<evidence type="ECO:0000313" key="3">
    <source>
        <dbReference type="Proteomes" id="UP000187735"/>
    </source>
</evidence>
<dbReference type="EMBL" id="CP017641">
    <property type="protein sequence ID" value="APZ92192.1"/>
    <property type="molecule type" value="Genomic_DNA"/>
</dbReference>
<keyword evidence="3" id="KW-1185">Reference proteome</keyword>
<gene>
    <name evidence="2" type="ORF">Fuma_01801</name>
</gene>
<name>A0A1P8WDQ1_9PLAN</name>
<feature type="transmembrane region" description="Helical" evidence="1">
    <location>
        <begin position="174"/>
        <end position="195"/>
    </location>
</feature>
<keyword evidence="1" id="KW-0812">Transmembrane</keyword>